<evidence type="ECO:0000313" key="4">
    <source>
        <dbReference type="Proteomes" id="UP000664534"/>
    </source>
</evidence>
<dbReference type="InterPro" id="IPR038765">
    <property type="entry name" value="Papain-like_cys_pep_sf"/>
</dbReference>
<reference evidence="3" key="1">
    <citation type="submission" date="2021-03" db="EMBL/GenBank/DDBJ databases">
        <authorList>
            <person name="Tagirdzhanova G."/>
        </authorList>
    </citation>
    <scope>NUCLEOTIDE SEQUENCE</scope>
</reference>
<dbReference type="SUPFAM" id="SSF54001">
    <property type="entry name" value="Cysteine proteinases"/>
    <property type="match status" value="1"/>
</dbReference>
<dbReference type="EMBL" id="CAJPDT010000073">
    <property type="protein sequence ID" value="CAF9933880.1"/>
    <property type="molecule type" value="Genomic_DNA"/>
</dbReference>
<feature type="domain" description="OTU" evidence="2">
    <location>
        <begin position="157"/>
        <end position="306"/>
    </location>
</feature>
<dbReference type="PANTHER" id="PTHR12419">
    <property type="entry name" value="OTU DOMAIN CONTAINING PROTEIN"/>
    <property type="match status" value="1"/>
</dbReference>
<feature type="region of interest" description="Disordered" evidence="1">
    <location>
        <begin position="1"/>
        <end position="36"/>
    </location>
</feature>
<dbReference type="Pfam" id="PF02338">
    <property type="entry name" value="OTU"/>
    <property type="match status" value="1"/>
</dbReference>
<dbReference type="OrthoDB" id="415023at2759"/>
<name>A0A8H3IUA4_9LECA</name>
<keyword evidence="4" id="KW-1185">Reference proteome</keyword>
<protein>
    <recommendedName>
        <fullName evidence="2">OTU domain-containing protein</fullName>
    </recommendedName>
</protein>
<accession>A0A8H3IUA4</accession>
<dbReference type="PANTHER" id="PTHR12419:SF10">
    <property type="entry name" value="DEUBIQUITINASE OTUD6B"/>
    <property type="match status" value="1"/>
</dbReference>
<feature type="compositionally biased region" description="Basic residues" evidence="1">
    <location>
        <begin position="20"/>
        <end position="32"/>
    </location>
</feature>
<dbReference type="PROSITE" id="PS50802">
    <property type="entry name" value="OTU"/>
    <property type="match status" value="1"/>
</dbReference>
<dbReference type="Proteomes" id="UP000664534">
    <property type="component" value="Unassembled WGS sequence"/>
</dbReference>
<dbReference type="GO" id="GO:0016579">
    <property type="term" value="P:protein deubiquitination"/>
    <property type="evidence" value="ECO:0007669"/>
    <property type="project" value="TreeGrafter"/>
</dbReference>
<dbReference type="InterPro" id="IPR003323">
    <property type="entry name" value="OTU_dom"/>
</dbReference>
<dbReference type="CDD" id="cd22762">
    <property type="entry name" value="OTU_fungi_OTU2-like"/>
    <property type="match status" value="1"/>
</dbReference>
<gene>
    <name evidence="3" type="ORF">IMSHALPRED_009507</name>
</gene>
<evidence type="ECO:0000313" key="3">
    <source>
        <dbReference type="EMBL" id="CAF9933880.1"/>
    </source>
</evidence>
<dbReference type="Gene3D" id="3.90.70.80">
    <property type="match status" value="1"/>
</dbReference>
<comment type="caution">
    <text evidence="3">The sequence shown here is derived from an EMBL/GenBank/DDBJ whole genome shotgun (WGS) entry which is preliminary data.</text>
</comment>
<evidence type="ECO:0000256" key="1">
    <source>
        <dbReference type="SAM" id="MobiDB-lite"/>
    </source>
</evidence>
<dbReference type="InterPro" id="IPR050704">
    <property type="entry name" value="Peptidase_C85-like"/>
</dbReference>
<evidence type="ECO:0000259" key="2">
    <source>
        <dbReference type="PROSITE" id="PS50802"/>
    </source>
</evidence>
<dbReference type="InterPro" id="IPR049771">
    <property type="entry name" value="OTU2-like_OTU"/>
</dbReference>
<sequence length="307" mass="34360">MEDLQRRHRQEQNDLQSRITQKKKSATKKTRKGVNDECAELERQLKERHDAEISALSPRGALEIGTIEVVPADNDDEPATLKNPQDISESMHAMSVSSAPAITGHAKRPNRQRARLARRAAEQEAAVEEAEKEAASLPNLREKERKAMQEAYISKGLTEHEIRSDGHCLYAAVADQLEHSKVGLRPRIHMNIEDDMAQLQSAVAGYKMTRQVAAAYISQNSEDFSPFLEEPLDQYVTTIKDTGEWGGHLEILALAKAYGVDINVLQGNGKVERIECGVGDEPETLWLAYYHHSFGLGEHYNSLRKAV</sequence>
<dbReference type="GO" id="GO:0004843">
    <property type="term" value="F:cysteine-type deubiquitinase activity"/>
    <property type="evidence" value="ECO:0007669"/>
    <property type="project" value="TreeGrafter"/>
</dbReference>
<dbReference type="AlphaFoldDB" id="A0A8H3IUA4"/>
<proteinExistence type="predicted"/>
<organism evidence="3 4">
    <name type="scientific">Imshaugia aleurites</name>
    <dbReference type="NCBI Taxonomy" id="172621"/>
    <lineage>
        <taxon>Eukaryota</taxon>
        <taxon>Fungi</taxon>
        <taxon>Dikarya</taxon>
        <taxon>Ascomycota</taxon>
        <taxon>Pezizomycotina</taxon>
        <taxon>Lecanoromycetes</taxon>
        <taxon>OSLEUM clade</taxon>
        <taxon>Lecanoromycetidae</taxon>
        <taxon>Lecanorales</taxon>
        <taxon>Lecanorineae</taxon>
        <taxon>Parmeliaceae</taxon>
        <taxon>Imshaugia</taxon>
    </lineage>
</organism>